<feature type="region of interest" description="Disordered" evidence="4">
    <location>
        <begin position="365"/>
        <end position="392"/>
    </location>
</feature>
<feature type="region of interest" description="Disordered" evidence="4">
    <location>
        <begin position="297"/>
        <end position="316"/>
    </location>
</feature>
<dbReference type="PANTHER" id="PTHR47114:SF4">
    <property type="entry name" value="OLIGODENDROCYTE MYELIN GLYCOPROTEIN B"/>
    <property type="match status" value="1"/>
</dbReference>
<dbReference type="Pfam" id="PF13855">
    <property type="entry name" value="LRR_8"/>
    <property type="match status" value="1"/>
</dbReference>
<dbReference type="EMBL" id="JAERUA010000002">
    <property type="protein sequence ID" value="KAI1903673.1"/>
    <property type="molecule type" value="Genomic_DNA"/>
</dbReference>
<dbReference type="Proteomes" id="UP000829720">
    <property type="component" value="Unassembled WGS sequence"/>
</dbReference>
<feature type="signal peptide" evidence="5">
    <location>
        <begin position="1"/>
        <end position="36"/>
    </location>
</feature>
<dbReference type="InterPro" id="IPR032675">
    <property type="entry name" value="LRR_dom_sf"/>
</dbReference>
<dbReference type="PRINTS" id="PR00019">
    <property type="entry name" value="LEURICHRPT"/>
</dbReference>
<evidence type="ECO:0000256" key="1">
    <source>
        <dbReference type="ARBA" id="ARBA00022614"/>
    </source>
</evidence>
<dbReference type="FunFam" id="3.80.10.10:FF:000445">
    <property type="entry name" value="Oligodendrocyte myelin glycoprotein b"/>
    <property type="match status" value="1"/>
</dbReference>
<feature type="domain" description="LRRNT" evidence="6">
    <location>
        <begin position="37"/>
        <end position="71"/>
    </location>
</feature>
<sequence>MKKTGRALTMSPFGQLACTLLLLLLLSLFLGLGVLAVCPPACSCTRSHRVVDCSNRGLSQLPDGLQHNIWALNLSRNGLQDLNGLLGHFSHLRTLDISYNQFTRLPSGLPRALWEILASGNQFRMLEKNDTAYHWNLQALDLSGNELERMVFINNTLPELRLLNLSHNKFWTVPTNMPSNVETVDLSNNFLVQILPGSLDRLPRLSRFYLHGNRFSVVGEQTFARLDGLRLITLDDNPWACEDEENITGLLTWMHGTSARVVGCPCHTRPICGEARMVSTGAWRFASYTLPPPPWSAVARDDSRRPPMEDKEESVSWGYLSNSAPLGLPDNRDSLHPDMNGTSNFSSLPAGHLLFGGGAGGGGSSFSTVSTATSTTPQARKAKKAKAGGIRSSTNPGLVARSLDAVVLNILLMATVFSVF</sequence>
<accession>A0A8T3E367</accession>
<evidence type="ECO:0000256" key="3">
    <source>
        <dbReference type="ARBA" id="ARBA00022737"/>
    </source>
</evidence>
<dbReference type="InterPro" id="IPR003591">
    <property type="entry name" value="Leu-rich_rpt_typical-subtyp"/>
</dbReference>
<dbReference type="InterPro" id="IPR051071">
    <property type="entry name" value="LRR-bact_E3_ubiq_ligases"/>
</dbReference>
<dbReference type="Pfam" id="PF01462">
    <property type="entry name" value="LRRNT"/>
    <property type="match status" value="1"/>
</dbReference>
<evidence type="ECO:0000259" key="6">
    <source>
        <dbReference type="SMART" id="SM00013"/>
    </source>
</evidence>
<protein>
    <recommendedName>
        <fullName evidence="6">LRRNT domain-containing protein</fullName>
    </recommendedName>
</protein>
<dbReference type="InterPro" id="IPR001611">
    <property type="entry name" value="Leu-rich_rpt"/>
</dbReference>
<name>A0A8T3E367_9TELE</name>
<evidence type="ECO:0000313" key="7">
    <source>
        <dbReference type="EMBL" id="KAI1903673.1"/>
    </source>
</evidence>
<evidence type="ECO:0000256" key="2">
    <source>
        <dbReference type="ARBA" id="ARBA00022729"/>
    </source>
</evidence>
<organism evidence="7 8">
    <name type="scientific">Albula goreensis</name>
    <dbReference type="NCBI Taxonomy" id="1534307"/>
    <lineage>
        <taxon>Eukaryota</taxon>
        <taxon>Metazoa</taxon>
        <taxon>Chordata</taxon>
        <taxon>Craniata</taxon>
        <taxon>Vertebrata</taxon>
        <taxon>Euteleostomi</taxon>
        <taxon>Actinopterygii</taxon>
        <taxon>Neopterygii</taxon>
        <taxon>Teleostei</taxon>
        <taxon>Albuliformes</taxon>
        <taxon>Albulidae</taxon>
        <taxon>Albula</taxon>
    </lineage>
</organism>
<dbReference type="SUPFAM" id="SSF52058">
    <property type="entry name" value="L domain-like"/>
    <property type="match status" value="1"/>
</dbReference>
<reference evidence="7" key="1">
    <citation type="submission" date="2021-01" db="EMBL/GenBank/DDBJ databases">
        <authorList>
            <person name="Zahm M."/>
            <person name="Roques C."/>
            <person name="Cabau C."/>
            <person name="Klopp C."/>
            <person name="Donnadieu C."/>
            <person name="Jouanno E."/>
            <person name="Lampietro C."/>
            <person name="Louis A."/>
            <person name="Herpin A."/>
            <person name="Echchiki A."/>
            <person name="Berthelot C."/>
            <person name="Parey E."/>
            <person name="Roest-Crollius H."/>
            <person name="Braasch I."/>
            <person name="Postlethwait J."/>
            <person name="Bobe J."/>
            <person name="Montfort J."/>
            <person name="Bouchez O."/>
            <person name="Begum T."/>
            <person name="Mejri S."/>
            <person name="Adams A."/>
            <person name="Chen W.-J."/>
            <person name="Guiguen Y."/>
        </authorList>
    </citation>
    <scope>NUCLEOTIDE SEQUENCE</scope>
    <source>
        <tissue evidence="7">Blood</tissue>
    </source>
</reference>
<dbReference type="GO" id="GO:0031102">
    <property type="term" value="P:neuron projection regeneration"/>
    <property type="evidence" value="ECO:0007669"/>
    <property type="project" value="TreeGrafter"/>
</dbReference>
<dbReference type="SMART" id="SM00369">
    <property type="entry name" value="LRR_TYP"/>
    <property type="match status" value="3"/>
</dbReference>
<dbReference type="OrthoDB" id="1574204at2759"/>
<dbReference type="PANTHER" id="PTHR47114">
    <property type="match status" value="1"/>
</dbReference>
<evidence type="ECO:0000313" key="8">
    <source>
        <dbReference type="Proteomes" id="UP000829720"/>
    </source>
</evidence>
<proteinExistence type="predicted"/>
<keyword evidence="2 5" id="KW-0732">Signal</keyword>
<feature type="chain" id="PRO_5035942572" description="LRRNT domain-containing protein" evidence="5">
    <location>
        <begin position="37"/>
        <end position="420"/>
    </location>
</feature>
<keyword evidence="8" id="KW-1185">Reference proteome</keyword>
<feature type="compositionally biased region" description="Low complexity" evidence="4">
    <location>
        <begin position="365"/>
        <end position="376"/>
    </location>
</feature>
<keyword evidence="1" id="KW-0433">Leucine-rich repeat</keyword>
<dbReference type="AlphaFoldDB" id="A0A8T3E367"/>
<keyword evidence="3" id="KW-0677">Repeat</keyword>
<dbReference type="Pfam" id="PF00560">
    <property type="entry name" value="LRR_1"/>
    <property type="match status" value="1"/>
</dbReference>
<evidence type="ECO:0000256" key="4">
    <source>
        <dbReference type="SAM" id="MobiDB-lite"/>
    </source>
</evidence>
<dbReference type="SMART" id="SM00013">
    <property type="entry name" value="LRRNT"/>
    <property type="match status" value="1"/>
</dbReference>
<comment type="caution">
    <text evidence="7">The sequence shown here is derived from an EMBL/GenBank/DDBJ whole genome shotgun (WGS) entry which is preliminary data.</text>
</comment>
<evidence type="ECO:0000256" key="5">
    <source>
        <dbReference type="SAM" id="SignalP"/>
    </source>
</evidence>
<feature type="compositionally biased region" description="Basic and acidic residues" evidence="4">
    <location>
        <begin position="299"/>
        <end position="309"/>
    </location>
</feature>
<dbReference type="Gene3D" id="3.80.10.10">
    <property type="entry name" value="Ribonuclease Inhibitor"/>
    <property type="match status" value="2"/>
</dbReference>
<dbReference type="InterPro" id="IPR000372">
    <property type="entry name" value="LRRNT"/>
</dbReference>
<gene>
    <name evidence="7" type="ORF">AGOR_G00029630</name>
</gene>